<dbReference type="AlphaFoldDB" id="A0A199NV72"/>
<name>A0A199NV72_9MICC</name>
<proteinExistence type="predicted"/>
<protein>
    <recommendedName>
        <fullName evidence="2">YdbS-like PH domain-containing protein</fullName>
    </recommendedName>
</protein>
<feature type="domain" description="YdbS-like PH" evidence="2">
    <location>
        <begin position="75"/>
        <end position="145"/>
    </location>
</feature>
<feature type="transmembrane region" description="Helical" evidence="1">
    <location>
        <begin position="30"/>
        <end position="53"/>
    </location>
</feature>
<evidence type="ECO:0000259" key="2">
    <source>
        <dbReference type="Pfam" id="PF03703"/>
    </source>
</evidence>
<gene>
    <name evidence="3" type="ORF">AN277_0200920</name>
</gene>
<reference evidence="3" key="1">
    <citation type="submission" date="2016-06" db="EMBL/GenBank/DDBJ databases">
        <title>Identification of putative biosynthetic pathways for the production of bioactive secondary metabolites by the marine actinomycete Kocuria kristinae RUTW2-3.</title>
        <authorList>
            <person name="Waterworth S.C."/>
            <person name="Walmsley T.A."/>
            <person name="Matongo T."/>
            <person name="Davies-Coleman M.T."/>
            <person name="Dorrington R.A."/>
        </authorList>
    </citation>
    <scope>NUCLEOTIDE SEQUENCE [LARGE SCALE GENOMIC DNA]</scope>
    <source>
        <strain evidence="3">RUTW2-3</strain>
    </source>
</reference>
<comment type="caution">
    <text evidence="3">The sequence shown here is derived from an EMBL/GenBank/DDBJ whole genome shotgun (WGS) entry which is preliminary data.</text>
</comment>
<dbReference type="Proteomes" id="UP000053171">
    <property type="component" value="Unassembled WGS sequence"/>
</dbReference>
<dbReference type="InterPro" id="IPR005182">
    <property type="entry name" value="YdbS-like_PH"/>
</dbReference>
<keyword evidence="1" id="KW-1133">Transmembrane helix</keyword>
<keyword evidence="4" id="KW-1185">Reference proteome</keyword>
<dbReference type="Pfam" id="PF03703">
    <property type="entry name" value="bPH_2"/>
    <property type="match status" value="1"/>
</dbReference>
<sequence>MGMRYRAPLEPGEEVVTCNRAHPTRLLRPALTLLGAIFLASVLQVVAGVYPAWSPVGPILLVAAVIYAVVRMCRWLVTGYALTTRRIVIFRSLRARRPLALPLEHVLGVVGPRGVLHRVLGSGTVRVALPGQAFDLTHQKEPARFARLCEQQRAEFIGRRRRSGV</sequence>
<keyword evidence="1" id="KW-0812">Transmembrane</keyword>
<keyword evidence="1" id="KW-0472">Membrane</keyword>
<accession>A0A199NV72</accession>
<dbReference type="EMBL" id="LJBJ02000001">
    <property type="protein sequence ID" value="OAX52954.1"/>
    <property type="molecule type" value="Genomic_DNA"/>
</dbReference>
<evidence type="ECO:0000313" key="4">
    <source>
        <dbReference type="Proteomes" id="UP000053171"/>
    </source>
</evidence>
<organism evidence="3 4">
    <name type="scientific">Rothia kristinae</name>
    <dbReference type="NCBI Taxonomy" id="37923"/>
    <lineage>
        <taxon>Bacteria</taxon>
        <taxon>Bacillati</taxon>
        <taxon>Actinomycetota</taxon>
        <taxon>Actinomycetes</taxon>
        <taxon>Micrococcales</taxon>
        <taxon>Micrococcaceae</taxon>
        <taxon>Rothia</taxon>
    </lineage>
</organism>
<evidence type="ECO:0000256" key="1">
    <source>
        <dbReference type="SAM" id="Phobius"/>
    </source>
</evidence>
<feature type="transmembrane region" description="Helical" evidence="1">
    <location>
        <begin position="59"/>
        <end position="82"/>
    </location>
</feature>
<evidence type="ECO:0000313" key="3">
    <source>
        <dbReference type="EMBL" id="OAX52954.1"/>
    </source>
</evidence>